<organism evidence="1 2">
    <name type="scientific">Terfezia boudieri ATCC MYA-4762</name>
    <dbReference type="NCBI Taxonomy" id="1051890"/>
    <lineage>
        <taxon>Eukaryota</taxon>
        <taxon>Fungi</taxon>
        <taxon>Dikarya</taxon>
        <taxon>Ascomycota</taxon>
        <taxon>Pezizomycotina</taxon>
        <taxon>Pezizomycetes</taxon>
        <taxon>Pezizales</taxon>
        <taxon>Pezizaceae</taxon>
        <taxon>Terfezia</taxon>
    </lineage>
</organism>
<protein>
    <submittedName>
        <fullName evidence="1">Uncharacterized protein</fullName>
    </submittedName>
</protein>
<sequence>MLFRLRFAQVGSICSSGSGSLRLVQYALPAQVRSGSLRLVQYALLAQGCSGWFNMLFWLRFAHAHSSSSDSRTYALPAPIYHSKWETVMQPKSESASGIFLIHR</sequence>
<accession>A0A3N4LA58</accession>
<dbReference type="InParanoid" id="A0A3N4LA58"/>
<dbReference type="AlphaFoldDB" id="A0A3N4LA58"/>
<reference evidence="1 2" key="1">
    <citation type="journal article" date="2018" name="Nat. Ecol. Evol.">
        <title>Pezizomycetes genomes reveal the molecular basis of ectomycorrhizal truffle lifestyle.</title>
        <authorList>
            <person name="Murat C."/>
            <person name="Payen T."/>
            <person name="Noel B."/>
            <person name="Kuo A."/>
            <person name="Morin E."/>
            <person name="Chen J."/>
            <person name="Kohler A."/>
            <person name="Krizsan K."/>
            <person name="Balestrini R."/>
            <person name="Da Silva C."/>
            <person name="Montanini B."/>
            <person name="Hainaut M."/>
            <person name="Levati E."/>
            <person name="Barry K.W."/>
            <person name="Belfiori B."/>
            <person name="Cichocki N."/>
            <person name="Clum A."/>
            <person name="Dockter R.B."/>
            <person name="Fauchery L."/>
            <person name="Guy J."/>
            <person name="Iotti M."/>
            <person name="Le Tacon F."/>
            <person name="Lindquist E.A."/>
            <person name="Lipzen A."/>
            <person name="Malagnac F."/>
            <person name="Mello A."/>
            <person name="Molinier V."/>
            <person name="Miyauchi S."/>
            <person name="Poulain J."/>
            <person name="Riccioni C."/>
            <person name="Rubini A."/>
            <person name="Sitrit Y."/>
            <person name="Splivallo R."/>
            <person name="Traeger S."/>
            <person name="Wang M."/>
            <person name="Zifcakova L."/>
            <person name="Wipf D."/>
            <person name="Zambonelli A."/>
            <person name="Paolocci F."/>
            <person name="Nowrousian M."/>
            <person name="Ottonello S."/>
            <person name="Baldrian P."/>
            <person name="Spatafora J.W."/>
            <person name="Henrissat B."/>
            <person name="Nagy L.G."/>
            <person name="Aury J.M."/>
            <person name="Wincker P."/>
            <person name="Grigoriev I.V."/>
            <person name="Bonfante P."/>
            <person name="Martin F.M."/>
        </authorList>
    </citation>
    <scope>NUCLEOTIDE SEQUENCE [LARGE SCALE GENOMIC DNA]</scope>
    <source>
        <strain evidence="1 2">ATCC MYA-4762</strain>
    </source>
</reference>
<dbReference type="EMBL" id="ML121583">
    <property type="protein sequence ID" value="RPB19784.1"/>
    <property type="molecule type" value="Genomic_DNA"/>
</dbReference>
<proteinExistence type="predicted"/>
<evidence type="ECO:0000313" key="2">
    <source>
        <dbReference type="Proteomes" id="UP000267821"/>
    </source>
</evidence>
<evidence type="ECO:0000313" key="1">
    <source>
        <dbReference type="EMBL" id="RPB19784.1"/>
    </source>
</evidence>
<dbReference type="Proteomes" id="UP000267821">
    <property type="component" value="Unassembled WGS sequence"/>
</dbReference>
<gene>
    <name evidence="1" type="ORF">L211DRAFT_589993</name>
</gene>
<name>A0A3N4LA58_9PEZI</name>
<keyword evidence="2" id="KW-1185">Reference proteome</keyword>